<dbReference type="AlphaFoldDB" id="A0A381E5X2"/>
<dbReference type="Pfam" id="PF05930">
    <property type="entry name" value="Phage_AlpA"/>
    <property type="match status" value="1"/>
</dbReference>
<gene>
    <name evidence="2" type="ORF">NCTC13294_01120</name>
</gene>
<dbReference type="Proteomes" id="UP000254572">
    <property type="component" value="Unassembled WGS sequence"/>
</dbReference>
<dbReference type="PANTHER" id="PTHR36154:SF1">
    <property type="entry name" value="DNA-BINDING TRANSCRIPTIONAL ACTIVATOR ALPA"/>
    <property type="match status" value="1"/>
</dbReference>
<name>A0A381E5X2_9GAMM</name>
<dbReference type="EMBL" id="UFUW01000001">
    <property type="protein sequence ID" value="SUX21910.1"/>
    <property type="molecule type" value="Genomic_DNA"/>
</dbReference>
<dbReference type="PANTHER" id="PTHR36154">
    <property type="entry name" value="DNA-BINDING TRANSCRIPTIONAL ACTIVATOR ALPA"/>
    <property type="match status" value="1"/>
</dbReference>
<feature type="region of interest" description="Disordered" evidence="1">
    <location>
        <begin position="1"/>
        <end position="20"/>
    </location>
</feature>
<evidence type="ECO:0000313" key="2">
    <source>
        <dbReference type="EMBL" id="SUX21910.1"/>
    </source>
</evidence>
<protein>
    <submittedName>
        <fullName evidence="2">Predicted transcriptional regulator</fullName>
    </submittedName>
</protein>
<dbReference type="RefSeq" id="WP_115611444.1">
    <property type="nucleotide sequence ID" value="NZ_JBHLZC010000001.1"/>
</dbReference>
<accession>A0A381E5X2</accession>
<dbReference type="OrthoDB" id="5298532at2"/>
<dbReference type="InterPro" id="IPR052931">
    <property type="entry name" value="Prophage_regulatory_activator"/>
</dbReference>
<organism evidence="2 3">
    <name type="scientific">Cardiobacterium valvarum</name>
    <dbReference type="NCBI Taxonomy" id="194702"/>
    <lineage>
        <taxon>Bacteria</taxon>
        <taxon>Pseudomonadati</taxon>
        <taxon>Pseudomonadota</taxon>
        <taxon>Gammaproteobacteria</taxon>
        <taxon>Cardiobacteriales</taxon>
        <taxon>Cardiobacteriaceae</taxon>
        <taxon>Cardiobacterium</taxon>
    </lineage>
</organism>
<proteinExistence type="predicted"/>
<evidence type="ECO:0000313" key="3">
    <source>
        <dbReference type="Proteomes" id="UP000254572"/>
    </source>
</evidence>
<dbReference type="Gene3D" id="1.10.238.160">
    <property type="match status" value="1"/>
</dbReference>
<reference evidence="2 3" key="1">
    <citation type="submission" date="2018-06" db="EMBL/GenBank/DDBJ databases">
        <authorList>
            <consortium name="Pathogen Informatics"/>
            <person name="Doyle S."/>
        </authorList>
    </citation>
    <scope>NUCLEOTIDE SEQUENCE [LARGE SCALE GENOMIC DNA]</scope>
    <source>
        <strain evidence="2 3">NCTC13294</strain>
    </source>
</reference>
<evidence type="ECO:0000256" key="1">
    <source>
        <dbReference type="SAM" id="MobiDB-lite"/>
    </source>
</evidence>
<dbReference type="InterPro" id="IPR010260">
    <property type="entry name" value="AlpA"/>
</dbReference>
<sequence length="89" mass="10042">MKESEAVMNEPPSPSFATQESEARLLRIDEVSAIVGLKRTTIWHRCNPDSPYYDASFPKPIRIGSRWIAWNSRDIQTWIAAITAQGHSG</sequence>
<keyword evidence="3" id="KW-1185">Reference proteome</keyword>